<gene>
    <name evidence="1" type="ORF">EWM59_00335</name>
</gene>
<sequence>MLMIQTFTNTQDDVIRYLYNETSNQESLLIEETLLHDGELLDFYLDCADIKLGLDQIQLSPSDKAIDKILSFSRNYQPKI</sequence>
<protein>
    <submittedName>
        <fullName evidence="1">Uncharacterized protein</fullName>
    </submittedName>
</protein>
<name>A0A4Q5M6C8_9BACT</name>
<proteinExistence type="predicted"/>
<organism evidence="1 2">
    <name type="scientific">Emticicia agri</name>
    <dbReference type="NCBI Taxonomy" id="2492393"/>
    <lineage>
        <taxon>Bacteria</taxon>
        <taxon>Pseudomonadati</taxon>
        <taxon>Bacteroidota</taxon>
        <taxon>Cytophagia</taxon>
        <taxon>Cytophagales</taxon>
        <taxon>Leadbetterellaceae</taxon>
        <taxon>Emticicia</taxon>
    </lineage>
</organism>
<dbReference type="Proteomes" id="UP000293162">
    <property type="component" value="Unassembled WGS sequence"/>
</dbReference>
<keyword evidence="2" id="KW-1185">Reference proteome</keyword>
<dbReference type="OrthoDB" id="982713at2"/>
<reference evidence="1 2" key="1">
    <citation type="submission" date="2019-02" db="EMBL/GenBank/DDBJ databases">
        <title>Bacterial novel species Emticicia sp. 17J42-9 isolated from soil.</title>
        <authorList>
            <person name="Jung H.-Y."/>
        </authorList>
    </citation>
    <scope>NUCLEOTIDE SEQUENCE [LARGE SCALE GENOMIC DNA]</scope>
    <source>
        <strain evidence="1 2">17J42-9</strain>
    </source>
</reference>
<dbReference type="EMBL" id="SEWF01000001">
    <property type="protein sequence ID" value="RYU97603.1"/>
    <property type="molecule type" value="Genomic_DNA"/>
</dbReference>
<dbReference type="AlphaFoldDB" id="A0A4Q5M6C8"/>
<evidence type="ECO:0000313" key="1">
    <source>
        <dbReference type="EMBL" id="RYU97603.1"/>
    </source>
</evidence>
<comment type="caution">
    <text evidence="1">The sequence shown here is derived from an EMBL/GenBank/DDBJ whole genome shotgun (WGS) entry which is preliminary data.</text>
</comment>
<accession>A0A4Q5M6C8</accession>
<evidence type="ECO:0000313" key="2">
    <source>
        <dbReference type="Proteomes" id="UP000293162"/>
    </source>
</evidence>